<dbReference type="Gene3D" id="2.40.50.40">
    <property type="match status" value="1"/>
</dbReference>
<evidence type="ECO:0000256" key="1">
    <source>
        <dbReference type="ARBA" id="ARBA00022514"/>
    </source>
</evidence>
<evidence type="ECO:0000259" key="4">
    <source>
        <dbReference type="SMART" id="SM00199"/>
    </source>
</evidence>
<keyword evidence="3" id="KW-0732">Signal</keyword>
<gene>
    <name evidence="5" type="primary">LOC115402190</name>
</gene>
<dbReference type="GO" id="GO:0005615">
    <property type="term" value="C:extracellular space"/>
    <property type="evidence" value="ECO:0007669"/>
    <property type="project" value="UniProtKB-KW"/>
</dbReference>
<dbReference type="SUPFAM" id="SSF54117">
    <property type="entry name" value="Interleukin 8-like chemokines"/>
    <property type="match status" value="1"/>
</dbReference>
<dbReference type="Proteomes" id="UP000472267">
    <property type="component" value="Chromosome 2"/>
</dbReference>
<dbReference type="GO" id="GO:0008009">
    <property type="term" value="F:chemokine activity"/>
    <property type="evidence" value="ECO:0007669"/>
    <property type="project" value="InterPro"/>
</dbReference>
<dbReference type="GO" id="GO:0006955">
    <property type="term" value="P:immune response"/>
    <property type="evidence" value="ECO:0007669"/>
    <property type="project" value="InterPro"/>
</dbReference>
<reference evidence="5" key="2">
    <citation type="submission" date="2025-08" db="UniProtKB">
        <authorList>
            <consortium name="Ensembl"/>
        </authorList>
    </citation>
    <scope>IDENTIFICATION</scope>
</reference>
<dbReference type="InterPro" id="IPR001811">
    <property type="entry name" value="Chemokine_IL8-like_dom"/>
</dbReference>
<evidence type="ECO:0000313" key="5">
    <source>
        <dbReference type="Ensembl" id="ENSSFAP00005042754.1"/>
    </source>
</evidence>
<dbReference type="InterPro" id="IPR001089">
    <property type="entry name" value="Chemokine_CXC"/>
</dbReference>
<proteinExistence type="predicted"/>
<dbReference type="GeneID" id="115402190"/>
<dbReference type="PRINTS" id="PR00436">
    <property type="entry name" value="INTERLEUKIN8"/>
</dbReference>
<accession>A0A672INT3</accession>
<feature type="domain" description="Chemokine interleukin-8-like" evidence="4">
    <location>
        <begin position="24"/>
        <end position="85"/>
    </location>
</feature>
<dbReference type="PRINTS" id="PR00437">
    <property type="entry name" value="SMALLCYTKCXC"/>
</dbReference>
<dbReference type="OMA" id="MFCISEA"/>
<feature type="region of interest" description="Disordered" evidence="2">
    <location>
        <begin position="90"/>
        <end position="110"/>
    </location>
</feature>
<reference evidence="5" key="3">
    <citation type="submission" date="2025-09" db="UniProtKB">
        <authorList>
            <consortium name="Ensembl"/>
        </authorList>
    </citation>
    <scope>IDENTIFICATION</scope>
</reference>
<dbReference type="InParanoid" id="A0A672INT3"/>
<dbReference type="OrthoDB" id="8872899at2759"/>
<sequence>MSGIMKLSLLLAALVCISKAQGDRELCQCSTVRGSIDRKHGVKDIQIHPASNFCSKVEIIVTRSNGSKYCLNPSWEPLKKMLNKIQKQKVQATTQSTLTSTPGNGTTESL</sequence>
<reference evidence="5" key="1">
    <citation type="submission" date="2019-06" db="EMBL/GenBank/DDBJ databases">
        <authorList>
            <consortium name="Wellcome Sanger Institute Data Sharing"/>
        </authorList>
    </citation>
    <scope>NUCLEOTIDE SEQUENCE [LARGE SCALE GENOMIC DNA]</scope>
</reference>
<dbReference type="InterPro" id="IPR036048">
    <property type="entry name" value="Interleukin_8-like_sf"/>
</dbReference>
<keyword evidence="1" id="KW-0202">Cytokine</keyword>
<organism evidence="5 6">
    <name type="scientific">Salarias fasciatus</name>
    <name type="common">Jewelled blenny</name>
    <name type="synonym">Blennius fasciatus</name>
    <dbReference type="NCBI Taxonomy" id="181472"/>
    <lineage>
        <taxon>Eukaryota</taxon>
        <taxon>Metazoa</taxon>
        <taxon>Chordata</taxon>
        <taxon>Craniata</taxon>
        <taxon>Vertebrata</taxon>
        <taxon>Euteleostomi</taxon>
        <taxon>Actinopterygii</taxon>
        <taxon>Neopterygii</taxon>
        <taxon>Teleostei</taxon>
        <taxon>Neoteleostei</taxon>
        <taxon>Acanthomorphata</taxon>
        <taxon>Ovalentaria</taxon>
        <taxon>Blenniimorphae</taxon>
        <taxon>Blenniiformes</taxon>
        <taxon>Blennioidei</taxon>
        <taxon>Blenniidae</taxon>
        <taxon>Salariinae</taxon>
        <taxon>Salarias</taxon>
    </lineage>
</organism>
<dbReference type="AlphaFoldDB" id="A0A672INT3"/>
<evidence type="ECO:0000256" key="3">
    <source>
        <dbReference type="SAM" id="SignalP"/>
    </source>
</evidence>
<protein>
    <submittedName>
        <fullName evidence="5">C-X-C motif chemokine 10-like</fullName>
    </submittedName>
</protein>
<feature type="chain" id="PRO_5025666967" evidence="3">
    <location>
        <begin position="23"/>
        <end position="110"/>
    </location>
</feature>
<dbReference type="SMART" id="SM00199">
    <property type="entry name" value="SCY"/>
    <property type="match status" value="1"/>
</dbReference>
<dbReference type="Pfam" id="PF00048">
    <property type="entry name" value="IL8"/>
    <property type="match status" value="1"/>
</dbReference>
<dbReference type="RefSeq" id="XP_029966543.1">
    <property type="nucleotide sequence ID" value="XM_030110683.1"/>
</dbReference>
<feature type="signal peptide" evidence="3">
    <location>
        <begin position="1"/>
        <end position="22"/>
    </location>
</feature>
<name>A0A672INT3_SALFA</name>
<evidence type="ECO:0000313" key="6">
    <source>
        <dbReference type="Proteomes" id="UP000472267"/>
    </source>
</evidence>
<dbReference type="Ensembl" id="ENSSFAT00005044295.1">
    <property type="protein sequence ID" value="ENSSFAP00005042754.1"/>
    <property type="gene ID" value="ENSSFAG00005021198.1"/>
</dbReference>
<evidence type="ECO:0000256" key="2">
    <source>
        <dbReference type="SAM" id="MobiDB-lite"/>
    </source>
</evidence>
<keyword evidence="6" id="KW-1185">Reference proteome</keyword>